<accession>A0A5B7HA82</accession>
<organism evidence="2 3">
    <name type="scientific">Portunus trituberculatus</name>
    <name type="common">Swimming crab</name>
    <name type="synonym">Neptunus trituberculatus</name>
    <dbReference type="NCBI Taxonomy" id="210409"/>
    <lineage>
        <taxon>Eukaryota</taxon>
        <taxon>Metazoa</taxon>
        <taxon>Ecdysozoa</taxon>
        <taxon>Arthropoda</taxon>
        <taxon>Crustacea</taxon>
        <taxon>Multicrustacea</taxon>
        <taxon>Malacostraca</taxon>
        <taxon>Eumalacostraca</taxon>
        <taxon>Eucarida</taxon>
        <taxon>Decapoda</taxon>
        <taxon>Pleocyemata</taxon>
        <taxon>Brachyura</taxon>
        <taxon>Eubrachyura</taxon>
        <taxon>Portunoidea</taxon>
        <taxon>Portunidae</taxon>
        <taxon>Portuninae</taxon>
        <taxon>Portunus</taxon>
    </lineage>
</organism>
<reference evidence="2 3" key="1">
    <citation type="submission" date="2019-05" db="EMBL/GenBank/DDBJ databases">
        <title>Another draft genome of Portunus trituberculatus and its Hox gene families provides insights of decapod evolution.</title>
        <authorList>
            <person name="Jeong J.-H."/>
            <person name="Song I."/>
            <person name="Kim S."/>
            <person name="Choi T."/>
            <person name="Kim D."/>
            <person name="Ryu S."/>
            <person name="Kim W."/>
        </authorList>
    </citation>
    <scope>NUCLEOTIDE SEQUENCE [LARGE SCALE GENOMIC DNA]</scope>
    <source>
        <tissue evidence="2">Muscle</tissue>
    </source>
</reference>
<proteinExistence type="predicted"/>
<dbReference type="EMBL" id="VSRR010028925">
    <property type="protein sequence ID" value="MPC69130.1"/>
    <property type="molecule type" value="Genomic_DNA"/>
</dbReference>
<evidence type="ECO:0000313" key="3">
    <source>
        <dbReference type="Proteomes" id="UP000324222"/>
    </source>
</evidence>
<comment type="caution">
    <text evidence="2">The sequence shown here is derived from an EMBL/GenBank/DDBJ whole genome shotgun (WGS) entry which is preliminary data.</text>
</comment>
<dbReference type="Proteomes" id="UP000324222">
    <property type="component" value="Unassembled WGS sequence"/>
</dbReference>
<gene>
    <name evidence="2" type="ORF">E2C01_063345</name>
</gene>
<protein>
    <submittedName>
        <fullName evidence="2">Uncharacterized protein</fullName>
    </submittedName>
</protein>
<name>A0A5B7HA82_PORTR</name>
<feature type="compositionally biased region" description="Basic and acidic residues" evidence="1">
    <location>
        <begin position="57"/>
        <end position="67"/>
    </location>
</feature>
<evidence type="ECO:0000256" key="1">
    <source>
        <dbReference type="SAM" id="MobiDB-lite"/>
    </source>
</evidence>
<evidence type="ECO:0000313" key="2">
    <source>
        <dbReference type="EMBL" id="MPC69130.1"/>
    </source>
</evidence>
<feature type="region of interest" description="Disordered" evidence="1">
    <location>
        <begin position="34"/>
        <end position="67"/>
    </location>
</feature>
<sequence length="67" mass="7077">MTAPPRIPARKVVQITPSVSLAAHHMGVLQSTSAAPDRAFPVPSLPDPPAASLIEKSPPKDRTSRVE</sequence>
<dbReference type="AlphaFoldDB" id="A0A5B7HA82"/>
<keyword evidence="3" id="KW-1185">Reference proteome</keyword>